<keyword evidence="4" id="KW-1185">Reference proteome</keyword>
<dbReference type="EMBL" id="JAGDFM010000094">
    <property type="protein sequence ID" value="KAG7386723.1"/>
    <property type="molecule type" value="Genomic_DNA"/>
</dbReference>
<feature type="transmembrane region" description="Helical" evidence="2">
    <location>
        <begin position="98"/>
        <end position="118"/>
    </location>
</feature>
<comment type="caution">
    <text evidence="3">The sequence shown here is derived from an EMBL/GenBank/DDBJ whole genome shotgun (WGS) entry which is preliminary data.</text>
</comment>
<evidence type="ECO:0000256" key="2">
    <source>
        <dbReference type="SAM" id="Phobius"/>
    </source>
</evidence>
<evidence type="ECO:0000313" key="3">
    <source>
        <dbReference type="EMBL" id="KAG7386723.1"/>
    </source>
</evidence>
<sequence length="143" mass="15878">MSSRSAVISKEKRKTFEPAVSERAQEKANRVLVSKEKHAAEENSGKLIREEAVSRVKMRKEREPAVRQEYPRKPTVPLSGSEALALEEVSWIGSSNHVLGGVFLAIGAIFAVACIFFTGRKLYNLETQTTTYCFFFHANAAAS</sequence>
<name>A0A8T1W3N2_9STRA</name>
<keyword evidence="2" id="KW-1133">Transmembrane helix</keyword>
<protein>
    <submittedName>
        <fullName evidence="3">Cell cycle control protein 50A</fullName>
    </submittedName>
</protein>
<dbReference type="Proteomes" id="UP000694044">
    <property type="component" value="Unassembled WGS sequence"/>
</dbReference>
<feature type="region of interest" description="Disordered" evidence="1">
    <location>
        <begin position="1"/>
        <end position="22"/>
    </location>
</feature>
<keyword evidence="2" id="KW-0812">Transmembrane</keyword>
<proteinExistence type="predicted"/>
<evidence type="ECO:0000313" key="4">
    <source>
        <dbReference type="Proteomes" id="UP000694044"/>
    </source>
</evidence>
<reference evidence="3" key="1">
    <citation type="submission" date="2021-02" db="EMBL/GenBank/DDBJ databases">
        <authorList>
            <person name="Palmer J.M."/>
        </authorList>
    </citation>
    <scope>NUCLEOTIDE SEQUENCE</scope>
    <source>
        <strain evidence="3">SCRP734</strain>
    </source>
</reference>
<gene>
    <name evidence="3" type="primary">TMEM30A_2</name>
    <name evidence="3" type="ORF">PHYPSEUDO_015318</name>
</gene>
<organism evidence="3 4">
    <name type="scientific">Phytophthora pseudosyringae</name>
    <dbReference type="NCBI Taxonomy" id="221518"/>
    <lineage>
        <taxon>Eukaryota</taxon>
        <taxon>Sar</taxon>
        <taxon>Stramenopiles</taxon>
        <taxon>Oomycota</taxon>
        <taxon>Peronosporomycetes</taxon>
        <taxon>Peronosporales</taxon>
        <taxon>Peronosporaceae</taxon>
        <taxon>Phytophthora</taxon>
    </lineage>
</organism>
<keyword evidence="2" id="KW-0472">Membrane</keyword>
<evidence type="ECO:0000256" key="1">
    <source>
        <dbReference type="SAM" id="MobiDB-lite"/>
    </source>
</evidence>
<accession>A0A8T1W3N2</accession>
<dbReference type="AlphaFoldDB" id="A0A8T1W3N2"/>